<reference evidence="1" key="1">
    <citation type="submission" date="2018-10" db="EMBL/GenBank/DDBJ databases">
        <title>Hidden diversity of soil giant viruses.</title>
        <authorList>
            <person name="Schulz F."/>
            <person name="Alteio L."/>
            <person name="Goudeau D."/>
            <person name="Ryan E.M."/>
            <person name="Malmstrom R.R."/>
            <person name="Blanchard J."/>
            <person name="Woyke T."/>
        </authorList>
    </citation>
    <scope>NUCLEOTIDE SEQUENCE</scope>
    <source>
        <strain evidence="1">HYV1</strain>
    </source>
</reference>
<protein>
    <submittedName>
        <fullName evidence="1">Uncharacterized protein</fullName>
    </submittedName>
</protein>
<gene>
    <name evidence="1" type="ORF">Hyperionvirus2_53</name>
</gene>
<evidence type="ECO:0000313" key="1">
    <source>
        <dbReference type="EMBL" id="AYV82685.1"/>
    </source>
</evidence>
<organism evidence="1">
    <name type="scientific">Hyperionvirus sp</name>
    <dbReference type="NCBI Taxonomy" id="2487770"/>
    <lineage>
        <taxon>Viruses</taxon>
        <taxon>Varidnaviria</taxon>
        <taxon>Bamfordvirae</taxon>
        <taxon>Nucleocytoviricota</taxon>
        <taxon>Megaviricetes</taxon>
        <taxon>Imitervirales</taxon>
        <taxon>Mimiviridae</taxon>
        <taxon>Klosneuvirinae</taxon>
    </lineage>
</organism>
<name>A0A3G5A608_9VIRU</name>
<dbReference type="EMBL" id="MK072384">
    <property type="protein sequence ID" value="AYV82685.1"/>
    <property type="molecule type" value="Genomic_DNA"/>
</dbReference>
<sequence>MLRGHFGKLVGAKLCGLCRIGVHYRRSCRGDRVDETYGTGGQGFRCS</sequence>
<proteinExistence type="predicted"/>
<accession>A0A3G5A608</accession>